<keyword evidence="2 5" id="KW-0238">DNA-binding</keyword>
<keyword evidence="9" id="KW-1185">Reference proteome</keyword>
<dbReference type="GeneID" id="113597650"/>
<protein>
    <submittedName>
        <fullName evidence="10">Homeobox protein ESX1-like isoform X2</fullName>
    </submittedName>
</protein>
<reference evidence="10" key="2">
    <citation type="submission" date="2025-08" db="UniProtKB">
        <authorList>
            <consortium name="RefSeq"/>
        </authorList>
    </citation>
    <scope>IDENTIFICATION</scope>
    <source>
        <tissue evidence="10">Blood</tissue>
    </source>
</reference>
<feature type="region of interest" description="Disordered" evidence="7">
    <location>
        <begin position="1"/>
        <end position="89"/>
    </location>
</feature>
<evidence type="ECO:0000313" key="9">
    <source>
        <dbReference type="Proteomes" id="UP001652583"/>
    </source>
</evidence>
<dbReference type="PANTHER" id="PTHR24329">
    <property type="entry name" value="HOMEOBOX PROTEIN ARISTALESS"/>
    <property type="match status" value="1"/>
</dbReference>
<dbReference type="CDD" id="cd00086">
    <property type="entry name" value="homeodomain"/>
    <property type="match status" value="1"/>
</dbReference>
<organism evidence="9 10">
    <name type="scientific">Acinonyx jubatus</name>
    <name type="common">Cheetah</name>
    <dbReference type="NCBI Taxonomy" id="32536"/>
    <lineage>
        <taxon>Eukaryota</taxon>
        <taxon>Metazoa</taxon>
        <taxon>Chordata</taxon>
        <taxon>Craniata</taxon>
        <taxon>Vertebrata</taxon>
        <taxon>Euteleostomi</taxon>
        <taxon>Mammalia</taxon>
        <taxon>Eutheria</taxon>
        <taxon>Laurasiatheria</taxon>
        <taxon>Carnivora</taxon>
        <taxon>Feliformia</taxon>
        <taxon>Felidae</taxon>
        <taxon>Felinae</taxon>
        <taxon>Acinonyx</taxon>
    </lineage>
</organism>
<evidence type="ECO:0000256" key="4">
    <source>
        <dbReference type="ARBA" id="ARBA00023242"/>
    </source>
</evidence>
<dbReference type="RefSeq" id="XP_053057586.1">
    <property type="nucleotide sequence ID" value="XM_053201611.1"/>
</dbReference>
<dbReference type="Gene3D" id="1.10.10.60">
    <property type="entry name" value="Homeodomain-like"/>
    <property type="match status" value="1"/>
</dbReference>
<sequence length="320" mass="35353">MDPFNQFKREVTGFPSLGVDEDREELRESKQVRMSLTRNGEAEKVRAEFAPEQQAAGIRIKEEEDSGDDGAGYGHSNGREGAGNVGAGYPWPPGCETRDVGCGRSPRQLELVEPKQEEHLPPAAAPAPAPVPAQAPAPVPAPAPAPAPGGRQPAGPRILFTPLQVRHLESLFHYTQYPSTTMRQELSRFMNVPVARVQVWFKNRRAKLRRQQRALRYRNMPPMAIVPPFNFNVGGPYRGIFNRGPDCMWMPQEPMMPGPPRPPRPPFPPMFLPPPPWLHPPFPPCGCPPPFRHCGCPPPFPRYGCPPMAHPGAVPPVALP</sequence>
<feature type="compositionally biased region" description="Gly residues" evidence="7">
    <location>
        <begin position="69"/>
        <end position="86"/>
    </location>
</feature>
<dbReference type="PANTHER" id="PTHR24329:SF540">
    <property type="entry name" value="HOMEOBOX DOMAIN-CONTAINING PROTEIN"/>
    <property type="match status" value="1"/>
</dbReference>
<dbReference type="SMART" id="SM00389">
    <property type="entry name" value="HOX"/>
    <property type="match status" value="1"/>
</dbReference>
<evidence type="ECO:0000259" key="8">
    <source>
        <dbReference type="PROSITE" id="PS50071"/>
    </source>
</evidence>
<feature type="DNA-binding region" description="Homeobox" evidence="5">
    <location>
        <begin position="153"/>
        <end position="212"/>
    </location>
</feature>
<gene>
    <name evidence="10" type="primary">LOC113597650</name>
</gene>
<dbReference type="InterPro" id="IPR017970">
    <property type="entry name" value="Homeobox_CS"/>
</dbReference>
<dbReference type="SUPFAM" id="SSF46689">
    <property type="entry name" value="Homeodomain-like"/>
    <property type="match status" value="1"/>
</dbReference>
<accession>A0ABM3NDS9</accession>
<keyword evidence="4 5" id="KW-0539">Nucleus</keyword>
<evidence type="ECO:0000313" key="10">
    <source>
        <dbReference type="RefSeq" id="XP_053057586.1"/>
    </source>
</evidence>
<evidence type="ECO:0000256" key="3">
    <source>
        <dbReference type="ARBA" id="ARBA00023155"/>
    </source>
</evidence>
<comment type="subcellular location">
    <subcellularLocation>
        <location evidence="1 5 6">Nucleus</location>
    </subcellularLocation>
</comment>
<dbReference type="InterPro" id="IPR001356">
    <property type="entry name" value="HD"/>
</dbReference>
<evidence type="ECO:0000256" key="6">
    <source>
        <dbReference type="RuleBase" id="RU000682"/>
    </source>
</evidence>
<evidence type="ECO:0000256" key="7">
    <source>
        <dbReference type="SAM" id="MobiDB-lite"/>
    </source>
</evidence>
<evidence type="ECO:0000256" key="2">
    <source>
        <dbReference type="ARBA" id="ARBA00023125"/>
    </source>
</evidence>
<name>A0ABM3NDS9_ACIJB</name>
<evidence type="ECO:0000256" key="1">
    <source>
        <dbReference type="ARBA" id="ARBA00004123"/>
    </source>
</evidence>
<dbReference type="InterPro" id="IPR050649">
    <property type="entry name" value="Paired_Homeobox_TFs"/>
</dbReference>
<keyword evidence="3 5" id="KW-0371">Homeobox</keyword>
<feature type="region of interest" description="Disordered" evidence="7">
    <location>
        <begin position="116"/>
        <end position="155"/>
    </location>
</feature>
<dbReference type="PROSITE" id="PS00027">
    <property type="entry name" value="HOMEOBOX_1"/>
    <property type="match status" value="1"/>
</dbReference>
<reference evidence="9" key="1">
    <citation type="submission" date="2025-05" db="UniProtKB">
        <authorList>
            <consortium name="RefSeq"/>
        </authorList>
    </citation>
    <scope>NUCLEOTIDE SEQUENCE [LARGE SCALE GENOMIC DNA]</scope>
</reference>
<dbReference type="Proteomes" id="UP001652583">
    <property type="component" value="Chromosome X"/>
</dbReference>
<evidence type="ECO:0000256" key="5">
    <source>
        <dbReference type="PROSITE-ProRule" id="PRU00108"/>
    </source>
</evidence>
<feature type="compositionally biased region" description="Basic and acidic residues" evidence="7">
    <location>
        <begin position="40"/>
        <end position="49"/>
    </location>
</feature>
<dbReference type="PROSITE" id="PS50071">
    <property type="entry name" value="HOMEOBOX_2"/>
    <property type="match status" value="1"/>
</dbReference>
<dbReference type="Pfam" id="PF00046">
    <property type="entry name" value="Homeodomain"/>
    <property type="match status" value="1"/>
</dbReference>
<feature type="compositionally biased region" description="Pro residues" evidence="7">
    <location>
        <begin position="123"/>
        <end position="147"/>
    </location>
</feature>
<feature type="domain" description="Homeobox" evidence="8">
    <location>
        <begin position="151"/>
        <end position="211"/>
    </location>
</feature>
<dbReference type="InterPro" id="IPR009057">
    <property type="entry name" value="Homeodomain-like_sf"/>
</dbReference>
<proteinExistence type="predicted"/>